<dbReference type="RefSeq" id="WP_089390376.1">
    <property type="nucleotide sequence ID" value="NZ_FNEC01000008.1"/>
</dbReference>
<evidence type="ECO:0000313" key="7">
    <source>
        <dbReference type="EMBL" id="SNS61009.1"/>
    </source>
</evidence>
<dbReference type="EMBL" id="FZPC01000004">
    <property type="protein sequence ID" value="SNS61009.1"/>
    <property type="molecule type" value="Genomic_DNA"/>
</dbReference>
<evidence type="ECO:0000256" key="3">
    <source>
        <dbReference type="ARBA" id="ARBA00023125"/>
    </source>
</evidence>
<organism evidence="6 9">
    <name type="scientific">Pseudomonas delhiensis</name>
    <dbReference type="NCBI Taxonomy" id="366289"/>
    <lineage>
        <taxon>Bacteria</taxon>
        <taxon>Pseudomonadati</taxon>
        <taxon>Pseudomonadota</taxon>
        <taxon>Gammaproteobacteria</taxon>
        <taxon>Pseudomonadales</taxon>
        <taxon>Pseudomonadaceae</taxon>
        <taxon>Pseudomonas</taxon>
    </lineage>
</organism>
<dbReference type="InterPro" id="IPR050950">
    <property type="entry name" value="HTH-type_LysR_regulators"/>
</dbReference>
<reference evidence="6 9" key="1">
    <citation type="submission" date="2016-10" db="EMBL/GenBank/DDBJ databases">
        <authorList>
            <person name="de Groot N.N."/>
        </authorList>
    </citation>
    <scope>NUCLEOTIDE SEQUENCE [LARGE SCALE GENOMIC DNA]</scope>
    <source>
        <strain evidence="6 9">CCM 7361</strain>
    </source>
</reference>
<reference evidence="7 8" key="2">
    <citation type="submission" date="2017-06" db="EMBL/GenBank/DDBJ databases">
        <authorList>
            <person name="Varghese N."/>
            <person name="Submissions S."/>
        </authorList>
    </citation>
    <scope>NUCLEOTIDE SEQUENCE [LARGE SCALE GENOMIC DNA]</scope>
    <source>
        <strain evidence="7 8">RLD-1</strain>
    </source>
</reference>
<dbReference type="GO" id="GO:0003677">
    <property type="term" value="F:DNA binding"/>
    <property type="evidence" value="ECO:0007669"/>
    <property type="project" value="UniProtKB-KW"/>
</dbReference>
<gene>
    <name evidence="6" type="ORF">SAMN05216189_1008102</name>
    <name evidence="7" type="ORF">SAMN06295949_104102</name>
</gene>
<dbReference type="PANTHER" id="PTHR30419:SF8">
    <property type="entry name" value="NITROGEN ASSIMILATION TRANSCRIPTIONAL ACTIVATOR-RELATED"/>
    <property type="match status" value="1"/>
</dbReference>
<protein>
    <submittedName>
        <fullName evidence="6">Transcriptional regulator, LysR family</fullName>
    </submittedName>
</protein>
<dbReference type="InterPro" id="IPR000847">
    <property type="entry name" value="LysR_HTH_N"/>
</dbReference>
<dbReference type="PROSITE" id="PS50931">
    <property type="entry name" value="HTH_LYSR"/>
    <property type="match status" value="1"/>
</dbReference>
<sequence length="325" mass="35014">MKSSVVSVARKLKFYQLVVFDQVAQSGSLLRAAQVLNMTQPAVTKVIHELESYFDAPLLERGNRGVSVTELGELVLRRARSMLAELRALGDEVEAFREGTSGHVVVGTLISASTSLLPHALRLLKARAPKVLVSVRVGQFDQLFPALIGGEVDLVVGRVPDDWPVRGEARSLGVDVLYEERLCIVGGQEHPLHGRAGLGLADLHDCPWVLPPPGSLLRQTVDRLFTRAGLALPGNVIESLSVLTNVALMQDQRTVGLLPLETARQLAQPGGVRAFELGMPLRFGDIGCFHPGERELGPAARLFRECLGIASAEQGADPPEARSPA</sequence>
<evidence type="ECO:0000259" key="5">
    <source>
        <dbReference type="PROSITE" id="PS50931"/>
    </source>
</evidence>
<evidence type="ECO:0000256" key="2">
    <source>
        <dbReference type="ARBA" id="ARBA00023015"/>
    </source>
</evidence>
<proteinExistence type="inferred from homology"/>
<evidence type="ECO:0000313" key="6">
    <source>
        <dbReference type="EMBL" id="SDI74034.1"/>
    </source>
</evidence>
<dbReference type="GO" id="GO:0005829">
    <property type="term" value="C:cytosol"/>
    <property type="evidence" value="ECO:0007669"/>
    <property type="project" value="TreeGrafter"/>
</dbReference>
<dbReference type="Pfam" id="PF00126">
    <property type="entry name" value="HTH_1"/>
    <property type="match status" value="1"/>
</dbReference>
<keyword evidence="4" id="KW-0804">Transcription</keyword>
<comment type="similarity">
    <text evidence="1">Belongs to the LysR transcriptional regulatory family.</text>
</comment>
<dbReference type="Proteomes" id="UP000198309">
    <property type="component" value="Unassembled WGS sequence"/>
</dbReference>
<evidence type="ECO:0000313" key="9">
    <source>
        <dbReference type="Proteomes" id="UP000199693"/>
    </source>
</evidence>
<dbReference type="InterPro" id="IPR036388">
    <property type="entry name" value="WH-like_DNA-bd_sf"/>
</dbReference>
<dbReference type="Gene3D" id="3.40.190.290">
    <property type="match status" value="1"/>
</dbReference>
<keyword evidence="8" id="KW-1185">Reference proteome</keyword>
<dbReference type="SUPFAM" id="SSF53850">
    <property type="entry name" value="Periplasmic binding protein-like II"/>
    <property type="match status" value="1"/>
</dbReference>
<dbReference type="GO" id="GO:0003700">
    <property type="term" value="F:DNA-binding transcription factor activity"/>
    <property type="evidence" value="ECO:0007669"/>
    <property type="project" value="InterPro"/>
</dbReference>
<dbReference type="EMBL" id="FNEC01000008">
    <property type="protein sequence ID" value="SDI74034.1"/>
    <property type="molecule type" value="Genomic_DNA"/>
</dbReference>
<dbReference type="Gene3D" id="1.10.10.10">
    <property type="entry name" value="Winged helix-like DNA-binding domain superfamily/Winged helix DNA-binding domain"/>
    <property type="match status" value="1"/>
</dbReference>
<evidence type="ECO:0000313" key="8">
    <source>
        <dbReference type="Proteomes" id="UP000198309"/>
    </source>
</evidence>
<dbReference type="InterPro" id="IPR005119">
    <property type="entry name" value="LysR_subst-bd"/>
</dbReference>
<dbReference type="Proteomes" id="UP000199693">
    <property type="component" value="Unassembled WGS sequence"/>
</dbReference>
<evidence type="ECO:0000256" key="1">
    <source>
        <dbReference type="ARBA" id="ARBA00009437"/>
    </source>
</evidence>
<dbReference type="SUPFAM" id="SSF46785">
    <property type="entry name" value="Winged helix' DNA-binding domain"/>
    <property type="match status" value="1"/>
</dbReference>
<name>A0A239FVV7_9PSED</name>
<keyword evidence="2" id="KW-0805">Transcription regulation</keyword>
<feature type="domain" description="HTH lysR-type" evidence="5">
    <location>
        <begin position="12"/>
        <end position="69"/>
    </location>
</feature>
<evidence type="ECO:0000256" key="4">
    <source>
        <dbReference type="ARBA" id="ARBA00023163"/>
    </source>
</evidence>
<dbReference type="InterPro" id="IPR036390">
    <property type="entry name" value="WH_DNA-bd_sf"/>
</dbReference>
<dbReference type="PRINTS" id="PR00039">
    <property type="entry name" value="HTHLYSR"/>
</dbReference>
<dbReference type="FunFam" id="1.10.10.10:FF:000001">
    <property type="entry name" value="LysR family transcriptional regulator"/>
    <property type="match status" value="1"/>
</dbReference>
<dbReference type="Pfam" id="PF03466">
    <property type="entry name" value="LysR_substrate"/>
    <property type="match status" value="1"/>
</dbReference>
<accession>A0A239FVV7</accession>
<dbReference type="PANTHER" id="PTHR30419">
    <property type="entry name" value="HTH-TYPE TRANSCRIPTIONAL REGULATOR YBHD"/>
    <property type="match status" value="1"/>
</dbReference>
<keyword evidence="3" id="KW-0238">DNA-binding</keyword>
<dbReference type="AlphaFoldDB" id="A0A239FVV7"/>